<evidence type="ECO:0000256" key="1">
    <source>
        <dbReference type="SAM" id="MobiDB-lite"/>
    </source>
</evidence>
<organism evidence="2">
    <name type="scientific">Rhizophora mucronata</name>
    <name type="common">Asiatic mangrove</name>
    <dbReference type="NCBI Taxonomy" id="61149"/>
    <lineage>
        <taxon>Eukaryota</taxon>
        <taxon>Viridiplantae</taxon>
        <taxon>Streptophyta</taxon>
        <taxon>Embryophyta</taxon>
        <taxon>Tracheophyta</taxon>
        <taxon>Spermatophyta</taxon>
        <taxon>Magnoliopsida</taxon>
        <taxon>eudicotyledons</taxon>
        <taxon>Gunneridae</taxon>
        <taxon>Pentapetalae</taxon>
        <taxon>rosids</taxon>
        <taxon>fabids</taxon>
        <taxon>Malpighiales</taxon>
        <taxon>Rhizophoraceae</taxon>
        <taxon>Rhizophora</taxon>
    </lineage>
</organism>
<accession>A0A2P2QXJ4</accession>
<feature type="region of interest" description="Disordered" evidence="1">
    <location>
        <begin position="1"/>
        <end position="28"/>
    </location>
</feature>
<reference evidence="2" key="1">
    <citation type="submission" date="2018-02" db="EMBL/GenBank/DDBJ databases">
        <title>Rhizophora mucronata_Transcriptome.</title>
        <authorList>
            <person name="Meera S.P."/>
            <person name="Sreeshan A."/>
            <person name="Augustine A."/>
        </authorList>
    </citation>
    <scope>NUCLEOTIDE SEQUENCE</scope>
    <source>
        <tissue evidence="2">Leaf</tissue>
    </source>
</reference>
<evidence type="ECO:0000313" key="2">
    <source>
        <dbReference type="EMBL" id="MBX71729.1"/>
    </source>
</evidence>
<feature type="compositionally biased region" description="Basic residues" evidence="1">
    <location>
        <begin position="1"/>
        <end position="18"/>
    </location>
</feature>
<sequence length="48" mass="5414">MLSKCRSHTMILRKKRDKVKQSPLSGKNINLGHKTQWQQLGGVVKVVG</sequence>
<dbReference type="AlphaFoldDB" id="A0A2P2QXJ4"/>
<name>A0A2P2QXJ4_RHIMU</name>
<proteinExistence type="predicted"/>
<dbReference type="EMBL" id="GGEC01091245">
    <property type="protein sequence ID" value="MBX71729.1"/>
    <property type="molecule type" value="Transcribed_RNA"/>
</dbReference>
<protein>
    <submittedName>
        <fullName evidence="2">Uncharacterized protein</fullName>
    </submittedName>
</protein>